<proteinExistence type="predicted"/>
<evidence type="ECO:0000313" key="2">
    <source>
        <dbReference type="EMBL" id="MFC0533998.1"/>
    </source>
</evidence>
<dbReference type="RefSeq" id="WP_377262304.1">
    <property type="nucleotide sequence ID" value="NZ_JBHLUH010000097.1"/>
</dbReference>
<reference evidence="2 3" key="1">
    <citation type="submission" date="2024-09" db="EMBL/GenBank/DDBJ databases">
        <authorList>
            <person name="Sun Q."/>
            <person name="Mori K."/>
        </authorList>
    </citation>
    <scope>NUCLEOTIDE SEQUENCE [LARGE SCALE GENOMIC DNA]</scope>
    <source>
        <strain evidence="2 3">TBRC 3947</strain>
    </source>
</reference>
<comment type="caution">
    <text evidence="2">The sequence shown here is derived from an EMBL/GenBank/DDBJ whole genome shotgun (WGS) entry which is preliminary data.</text>
</comment>
<name>A0ABV6MI30_9ACTN</name>
<gene>
    <name evidence="2" type="ORF">ACFFIA_41010</name>
</gene>
<dbReference type="EMBL" id="JBHLUH010000097">
    <property type="protein sequence ID" value="MFC0533998.1"/>
    <property type="molecule type" value="Genomic_DNA"/>
</dbReference>
<feature type="region of interest" description="Disordered" evidence="1">
    <location>
        <begin position="45"/>
        <end position="65"/>
    </location>
</feature>
<keyword evidence="3" id="KW-1185">Reference proteome</keyword>
<protein>
    <submittedName>
        <fullName evidence="2">Uncharacterized protein</fullName>
    </submittedName>
</protein>
<organism evidence="2 3">
    <name type="scientific">Phytohabitans kaempferiae</name>
    <dbReference type="NCBI Taxonomy" id="1620943"/>
    <lineage>
        <taxon>Bacteria</taxon>
        <taxon>Bacillati</taxon>
        <taxon>Actinomycetota</taxon>
        <taxon>Actinomycetes</taxon>
        <taxon>Micromonosporales</taxon>
        <taxon>Micromonosporaceae</taxon>
    </lineage>
</organism>
<dbReference type="Proteomes" id="UP001589867">
    <property type="component" value="Unassembled WGS sequence"/>
</dbReference>
<sequence>MDDDFDLRAGAPRRGTSRVVISGVIGMAVGDIRAAPLVAVRGRATRDGAAPPSLPAAPPSALGRGRARCGMAGEAC</sequence>
<evidence type="ECO:0000313" key="3">
    <source>
        <dbReference type="Proteomes" id="UP001589867"/>
    </source>
</evidence>
<accession>A0ABV6MI30</accession>
<evidence type="ECO:0000256" key="1">
    <source>
        <dbReference type="SAM" id="MobiDB-lite"/>
    </source>
</evidence>